<dbReference type="OrthoDB" id="6753017at2759"/>
<proteinExistence type="predicted"/>
<accession>A0A4Y2C3E6</accession>
<protein>
    <submittedName>
        <fullName evidence="1">Uncharacterized protein</fullName>
    </submittedName>
</protein>
<evidence type="ECO:0000313" key="1">
    <source>
        <dbReference type="EMBL" id="GBL98623.1"/>
    </source>
</evidence>
<evidence type="ECO:0000313" key="2">
    <source>
        <dbReference type="Proteomes" id="UP000499080"/>
    </source>
</evidence>
<dbReference type="EMBL" id="BGPR01000141">
    <property type="protein sequence ID" value="GBL98623.1"/>
    <property type="molecule type" value="Genomic_DNA"/>
</dbReference>
<sequence length="216" mass="24866">MWVQWEKSWVAVASKNCEVFAKNAVVHMANGHAYAKALRAHTLSQAVIDLLMVEYCEENGLLIDSDVETLRGIHNELINLSSSEESFLSKVKPLLSAVSSAMKTLEESSLKAKLWLQNLKKVSVIHYFVRAERTDDWNLHFYSVHRMLVHLHAAGHIHYGKSAHLYYQNMSNLKTSLSDQEFERFVSEGYFTVRRSDKFWCGVWTDITIEQVKCDL</sequence>
<dbReference type="PANTHER" id="PTHR47018">
    <property type="entry name" value="CXC DOMAIN-CONTAINING PROTEIN-RELATED"/>
    <property type="match status" value="1"/>
</dbReference>
<dbReference type="Proteomes" id="UP000499080">
    <property type="component" value="Unassembled WGS sequence"/>
</dbReference>
<comment type="caution">
    <text evidence="1">The sequence shown here is derived from an EMBL/GenBank/DDBJ whole genome shotgun (WGS) entry which is preliminary data.</text>
</comment>
<organism evidence="1 2">
    <name type="scientific">Araneus ventricosus</name>
    <name type="common">Orbweaver spider</name>
    <name type="synonym">Epeira ventricosa</name>
    <dbReference type="NCBI Taxonomy" id="182803"/>
    <lineage>
        <taxon>Eukaryota</taxon>
        <taxon>Metazoa</taxon>
        <taxon>Ecdysozoa</taxon>
        <taxon>Arthropoda</taxon>
        <taxon>Chelicerata</taxon>
        <taxon>Arachnida</taxon>
        <taxon>Araneae</taxon>
        <taxon>Araneomorphae</taxon>
        <taxon>Entelegynae</taxon>
        <taxon>Araneoidea</taxon>
        <taxon>Araneidae</taxon>
        <taxon>Araneus</taxon>
    </lineage>
</organism>
<keyword evidence="2" id="KW-1185">Reference proteome</keyword>
<name>A0A4Y2C3E6_ARAVE</name>
<dbReference type="PANTHER" id="PTHR47018:SF3">
    <property type="entry name" value="MYCBP-ASSOCIATED PROTEIN"/>
    <property type="match status" value="1"/>
</dbReference>
<gene>
    <name evidence="1" type="ORF">AVEN_19683_1</name>
</gene>
<dbReference type="AlphaFoldDB" id="A0A4Y2C3E6"/>
<reference evidence="1 2" key="1">
    <citation type="journal article" date="2019" name="Sci. Rep.">
        <title>Orb-weaving spider Araneus ventricosus genome elucidates the spidroin gene catalogue.</title>
        <authorList>
            <person name="Kono N."/>
            <person name="Nakamura H."/>
            <person name="Ohtoshi R."/>
            <person name="Moran D.A.P."/>
            <person name="Shinohara A."/>
            <person name="Yoshida Y."/>
            <person name="Fujiwara M."/>
            <person name="Mori M."/>
            <person name="Tomita M."/>
            <person name="Arakawa K."/>
        </authorList>
    </citation>
    <scope>NUCLEOTIDE SEQUENCE [LARGE SCALE GENOMIC DNA]</scope>
</reference>